<dbReference type="PANTHER" id="PTHR21087:SF16">
    <property type="entry name" value="SHIKIMATE KINASE 1, CHLOROPLASTIC"/>
    <property type="match status" value="1"/>
</dbReference>
<dbReference type="PANTHER" id="PTHR21087">
    <property type="entry name" value="SHIKIMATE KINASE"/>
    <property type="match status" value="1"/>
</dbReference>
<dbReference type="InterPro" id="IPR031322">
    <property type="entry name" value="Shikimate/glucono_kinase"/>
</dbReference>
<dbReference type="InterPro" id="IPR000623">
    <property type="entry name" value="Shikimate_kinase/TSH1"/>
</dbReference>
<dbReference type="SUPFAM" id="SSF52540">
    <property type="entry name" value="P-loop containing nucleoside triphosphate hydrolases"/>
    <property type="match status" value="1"/>
</dbReference>
<dbReference type="PRINTS" id="PR01100">
    <property type="entry name" value="SHIKIMTKNASE"/>
</dbReference>
<evidence type="ECO:0000313" key="7">
    <source>
        <dbReference type="EMBL" id="CAB4554707.1"/>
    </source>
</evidence>
<proteinExistence type="inferred from homology"/>
<gene>
    <name evidence="7" type="ORF">UFOPK1421_01518</name>
</gene>
<organism evidence="7">
    <name type="scientific">freshwater metagenome</name>
    <dbReference type="NCBI Taxonomy" id="449393"/>
    <lineage>
        <taxon>unclassified sequences</taxon>
        <taxon>metagenomes</taxon>
        <taxon>ecological metagenomes</taxon>
    </lineage>
</organism>
<evidence type="ECO:0000256" key="6">
    <source>
        <dbReference type="ARBA" id="ARBA00023141"/>
    </source>
</evidence>
<evidence type="ECO:0000256" key="2">
    <source>
        <dbReference type="ARBA" id="ARBA00022679"/>
    </source>
</evidence>
<evidence type="ECO:0000256" key="3">
    <source>
        <dbReference type="ARBA" id="ARBA00022741"/>
    </source>
</evidence>
<evidence type="ECO:0000256" key="5">
    <source>
        <dbReference type="ARBA" id="ARBA00022840"/>
    </source>
</evidence>
<dbReference type="HAMAP" id="MF_00109">
    <property type="entry name" value="Shikimate_kinase"/>
    <property type="match status" value="1"/>
</dbReference>
<dbReference type="EMBL" id="CAEZSL010000227">
    <property type="protein sequence ID" value="CAB4554707.1"/>
    <property type="molecule type" value="Genomic_DNA"/>
</dbReference>
<accession>A0A6J6CTT1</accession>
<keyword evidence="1" id="KW-0028">Amino-acid biosynthesis</keyword>
<keyword evidence="4" id="KW-0418">Kinase</keyword>
<evidence type="ECO:0000256" key="1">
    <source>
        <dbReference type="ARBA" id="ARBA00022605"/>
    </source>
</evidence>
<evidence type="ECO:0000256" key="4">
    <source>
        <dbReference type="ARBA" id="ARBA00022777"/>
    </source>
</evidence>
<name>A0A6J6CTT1_9ZZZZ</name>
<dbReference type="GO" id="GO:0008652">
    <property type="term" value="P:amino acid biosynthetic process"/>
    <property type="evidence" value="ECO:0007669"/>
    <property type="project" value="UniProtKB-KW"/>
</dbReference>
<dbReference type="AlphaFoldDB" id="A0A6J6CTT1"/>
<dbReference type="GO" id="GO:0004765">
    <property type="term" value="F:shikimate kinase activity"/>
    <property type="evidence" value="ECO:0007669"/>
    <property type="project" value="TreeGrafter"/>
</dbReference>
<dbReference type="Pfam" id="PF01202">
    <property type="entry name" value="SKI"/>
    <property type="match status" value="1"/>
</dbReference>
<keyword evidence="6" id="KW-0057">Aromatic amino acid biosynthesis</keyword>
<dbReference type="GO" id="GO:0009073">
    <property type="term" value="P:aromatic amino acid family biosynthetic process"/>
    <property type="evidence" value="ECO:0007669"/>
    <property type="project" value="UniProtKB-KW"/>
</dbReference>
<keyword evidence="2" id="KW-0808">Transferase</keyword>
<reference evidence="7" key="1">
    <citation type="submission" date="2020-05" db="EMBL/GenBank/DDBJ databases">
        <authorList>
            <person name="Chiriac C."/>
            <person name="Salcher M."/>
            <person name="Ghai R."/>
            <person name="Kavagutti S V."/>
        </authorList>
    </citation>
    <scope>NUCLEOTIDE SEQUENCE</scope>
</reference>
<dbReference type="GO" id="GO:0005829">
    <property type="term" value="C:cytosol"/>
    <property type="evidence" value="ECO:0007669"/>
    <property type="project" value="TreeGrafter"/>
</dbReference>
<dbReference type="Gene3D" id="3.40.50.300">
    <property type="entry name" value="P-loop containing nucleotide triphosphate hydrolases"/>
    <property type="match status" value="1"/>
</dbReference>
<protein>
    <submittedName>
        <fullName evidence="7">Unannotated protein</fullName>
    </submittedName>
</protein>
<dbReference type="GO" id="GO:0005524">
    <property type="term" value="F:ATP binding"/>
    <property type="evidence" value="ECO:0007669"/>
    <property type="project" value="UniProtKB-KW"/>
</dbReference>
<dbReference type="CDD" id="cd00464">
    <property type="entry name" value="SK"/>
    <property type="match status" value="1"/>
</dbReference>
<keyword evidence="3" id="KW-0547">Nucleotide-binding</keyword>
<keyword evidence="5" id="KW-0067">ATP-binding</keyword>
<dbReference type="InterPro" id="IPR027417">
    <property type="entry name" value="P-loop_NTPase"/>
</dbReference>
<sequence length="183" mass="20194">MTQSAQSPHIALIGLMGTGKSTVGRRLAKRINYGFFDTDDELQLSTSRSVRDIFANDGEEIFRDLEAQTLSDAYARVDPLVIAVAGGGVLRQSNRLLISHMTHRIWLTADIDLITHRVSSRALTKQGHRPLIDDDPRARLTQLYSERSSVYASLATSTVDVTDLKINEVVDALTTIVTMEVAP</sequence>